<evidence type="ECO:0000256" key="3">
    <source>
        <dbReference type="ARBA" id="ARBA00022670"/>
    </source>
</evidence>
<dbReference type="Pfam" id="PF05362">
    <property type="entry name" value="Lon_C"/>
    <property type="match status" value="1"/>
</dbReference>
<dbReference type="Gene3D" id="2.30.130.40">
    <property type="entry name" value="LON domain-like"/>
    <property type="match status" value="1"/>
</dbReference>
<evidence type="ECO:0000256" key="4">
    <source>
        <dbReference type="ARBA" id="ARBA00022741"/>
    </source>
</evidence>
<comment type="subcellular location">
    <subcellularLocation>
        <location evidence="1 9 10">Cytoplasm</location>
    </subcellularLocation>
</comment>
<organism evidence="16 17">
    <name type="scientific">Geobacter benzoatilyticus</name>
    <dbReference type="NCBI Taxonomy" id="2815309"/>
    <lineage>
        <taxon>Bacteria</taxon>
        <taxon>Pseudomonadati</taxon>
        <taxon>Thermodesulfobacteriota</taxon>
        <taxon>Desulfuromonadia</taxon>
        <taxon>Geobacterales</taxon>
        <taxon>Geobacteraceae</taxon>
        <taxon>Geobacter</taxon>
    </lineage>
</organism>
<dbReference type="CDD" id="cd19500">
    <property type="entry name" value="RecA-like_Lon"/>
    <property type="match status" value="1"/>
</dbReference>
<feature type="compositionally biased region" description="Low complexity" evidence="13">
    <location>
        <begin position="796"/>
        <end position="809"/>
    </location>
</feature>
<dbReference type="Gene3D" id="3.40.50.300">
    <property type="entry name" value="P-loop containing nucleotide triphosphate hydrolases"/>
    <property type="match status" value="1"/>
</dbReference>
<sequence length="823" mass="91335">MADTENTEPRQENEELKIPDVLPLLPVRDVVVYPYMILPLFVGREISINAVDQALSQDRLIFLATQKEMGDEEPTPEGIYTVGTVAMIMRMLKLPDGRVKVLVQGLAKGRILEYVESKPAYSVRIERIVEPPAPDETLETEALMRAVKEQLTQIVSLGKAVSPEVLVIVENMQEPGSLADLIASNIGLKVDDAQALLEIIDPIQRLQKVNEHLNKEHELLDMQVKIQSAAKEEMGKSQREYYLREQLRAIQQELGETDPRTEEISELRKAIEQAKMPPAVEKEAFKQLGRLEQMHPDAAEAGMLRTFLDWMVELPWGKATKDVLDIKRAHQILDEDHFYLEKIKERILEFLAVRKLRKRMKGPILCFVGPPGVGKTSLGKSIARAMGRKFVRISLGGVRDEAEIRGHRRTYVGALPGRIIQGLKQAGSNNPVFMLDELDKLGADFRGDPSSALLEVLDPEQNHMFSDHYINLPFNLSNVMFIATANQIDTVPGPLRDRMEVIQLSGYTEEEKLEIAKRYLVPRQMKDNGISEKEIVFSDDALRVIISKYTREAGLRNLEREIGSVCRKVARKVAEGETRRFRITPATVAKYLGPARFLREVEMEKNEVGTVTGLAWTPVGGEVLFVEATIMKGKGGLTLTGYLGDVMKESVQAALSYIRSKAKEFHLAEDFLSSLDIHVHVPAGAIPKDGPSAGVTMTTALVSALTRVPVRKDVAMTGEITLRGKVLPIGGLKEKMLAAIRMGIKTIVIPEQNMKDLEEVPKHILRKVTVVPAKVIDDVLSVALETFPPPRPAGEGKTAATAKAPPRRGLAAPRKGALAGAKS</sequence>
<dbReference type="Pfam" id="PF02190">
    <property type="entry name" value="LON_substr_bdg"/>
    <property type="match status" value="1"/>
</dbReference>
<dbReference type="PANTHER" id="PTHR10046">
    <property type="entry name" value="ATP DEPENDENT LON PROTEASE FAMILY MEMBER"/>
    <property type="match status" value="1"/>
</dbReference>
<evidence type="ECO:0000259" key="14">
    <source>
        <dbReference type="PROSITE" id="PS51786"/>
    </source>
</evidence>
<keyword evidence="2 9" id="KW-0963">Cytoplasm</keyword>
<dbReference type="Gene3D" id="1.10.8.60">
    <property type="match status" value="1"/>
</dbReference>
<evidence type="ECO:0000313" key="17">
    <source>
        <dbReference type="Proteomes" id="UP000663651"/>
    </source>
</evidence>
<feature type="binding site" evidence="9">
    <location>
        <begin position="369"/>
        <end position="376"/>
    </location>
    <ligand>
        <name>ATP</name>
        <dbReference type="ChEBI" id="CHEBI:30616"/>
    </ligand>
</feature>
<dbReference type="SUPFAM" id="SSF52540">
    <property type="entry name" value="P-loop containing nucleoside triphosphate hydrolases"/>
    <property type="match status" value="1"/>
</dbReference>
<comment type="similarity">
    <text evidence="9 10 11 12">Belongs to the peptidase S16 family.</text>
</comment>
<comment type="subunit">
    <text evidence="9 10">Homohexamer. Organized in a ring with a central cavity.</text>
</comment>
<evidence type="ECO:0000256" key="12">
    <source>
        <dbReference type="RuleBase" id="RU000591"/>
    </source>
</evidence>
<dbReference type="HAMAP" id="MF_01973">
    <property type="entry name" value="lon_bact"/>
    <property type="match status" value="1"/>
</dbReference>
<dbReference type="InterPro" id="IPR020568">
    <property type="entry name" value="Ribosomal_Su5_D2-typ_SF"/>
</dbReference>
<dbReference type="EMBL" id="CP071382">
    <property type="protein sequence ID" value="QSV46445.1"/>
    <property type="molecule type" value="Genomic_DNA"/>
</dbReference>
<dbReference type="Pfam" id="PF22667">
    <property type="entry name" value="Lon_lid"/>
    <property type="match status" value="1"/>
</dbReference>
<feature type="domain" description="Lon N-terminal" evidence="15">
    <location>
        <begin position="22"/>
        <end position="217"/>
    </location>
</feature>
<evidence type="ECO:0000313" key="16">
    <source>
        <dbReference type="EMBL" id="QSV46445.1"/>
    </source>
</evidence>
<dbReference type="SUPFAM" id="SSF88697">
    <property type="entry name" value="PUA domain-like"/>
    <property type="match status" value="1"/>
</dbReference>
<feature type="active site" evidence="9 11">
    <location>
        <position position="692"/>
    </location>
</feature>
<evidence type="ECO:0000256" key="5">
    <source>
        <dbReference type="ARBA" id="ARBA00022801"/>
    </source>
</evidence>
<dbReference type="PROSITE" id="PS51786">
    <property type="entry name" value="LON_PROTEOLYTIC"/>
    <property type="match status" value="1"/>
</dbReference>
<dbReference type="InterPro" id="IPR004815">
    <property type="entry name" value="Lon_bac/euk-typ"/>
</dbReference>
<gene>
    <name evidence="9 16" type="primary">lon</name>
    <name evidence="16" type="ORF">JZM60_03965</name>
</gene>
<dbReference type="EC" id="3.4.21.53" evidence="9 10"/>
<dbReference type="InterPro" id="IPR054594">
    <property type="entry name" value="Lon_lid"/>
</dbReference>
<keyword evidence="17" id="KW-1185">Reference proteome</keyword>
<dbReference type="Pfam" id="PF00004">
    <property type="entry name" value="AAA"/>
    <property type="match status" value="1"/>
</dbReference>
<dbReference type="InterPro" id="IPR003593">
    <property type="entry name" value="AAA+_ATPase"/>
</dbReference>
<evidence type="ECO:0000256" key="2">
    <source>
        <dbReference type="ARBA" id="ARBA00022490"/>
    </source>
</evidence>
<dbReference type="InterPro" id="IPR015947">
    <property type="entry name" value="PUA-like_sf"/>
</dbReference>
<evidence type="ECO:0000256" key="8">
    <source>
        <dbReference type="ARBA" id="ARBA00023016"/>
    </source>
</evidence>
<keyword evidence="7 9" id="KW-0067">ATP-binding</keyword>
<evidence type="ECO:0000259" key="15">
    <source>
        <dbReference type="PROSITE" id="PS51787"/>
    </source>
</evidence>
<dbReference type="InterPro" id="IPR027543">
    <property type="entry name" value="Lon_bac"/>
</dbReference>
<comment type="function">
    <text evidence="9">ATP-dependent serine protease that mediates the selective degradation of mutant and abnormal proteins as well as certain short-lived regulatory proteins. Required for cellular homeostasis and for survival from DNA damage and developmental changes induced by stress. Degrades polypeptides processively to yield small peptide fragments that are 5 to 10 amino acids long. Binds to DNA in a double-stranded, site-specific manner.</text>
</comment>
<keyword evidence="4 9" id="KW-0547">Nucleotide-binding</keyword>
<protein>
    <recommendedName>
        <fullName evidence="9 10">Lon protease</fullName>
        <ecNumber evidence="9 10">3.4.21.53</ecNumber>
    </recommendedName>
    <alternativeName>
        <fullName evidence="9">ATP-dependent protease La</fullName>
    </alternativeName>
</protein>
<dbReference type="Gene3D" id="1.20.5.5270">
    <property type="match status" value="1"/>
</dbReference>
<dbReference type="SMART" id="SM00382">
    <property type="entry name" value="AAA"/>
    <property type="match status" value="1"/>
</dbReference>
<dbReference type="NCBIfam" id="NF008053">
    <property type="entry name" value="PRK10787.1"/>
    <property type="match status" value="1"/>
</dbReference>
<evidence type="ECO:0000256" key="9">
    <source>
        <dbReference type="HAMAP-Rule" id="MF_01973"/>
    </source>
</evidence>
<dbReference type="InterPro" id="IPR008268">
    <property type="entry name" value="Peptidase_S16_AS"/>
</dbReference>
<keyword evidence="8 9" id="KW-0346">Stress response</keyword>
<dbReference type="Proteomes" id="UP000663651">
    <property type="component" value="Chromosome"/>
</dbReference>
<keyword evidence="6 9" id="KW-0720">Serine protease</keyword>
<dbReference type="RefSeq" id="WP_207164226.1">
    <property type="nucleotide sequence ID" value="NZ_CP071382.1"/>
</dbReference>
<evidence type="ECO:0000256" key="1">
    <source>
        <dbReference type="ARBA" id="ARBA00004496"/>
    </source>
</evidence>
<name>A0ABX7Q5R2_9BACT</name>
<accession>A0ABX7Q5R2</accession>
<dbReference type="InterPro" id="IPR003111">
    <property type="entry name" value="Lon_prtase_N"/>
</dbReference>
<dbReference type="Gene3D" id="3.30.230.10">
    <property type="match status" value="1"/>
</dbReference>
<dbReference type="SMART" id="SM00464">
    <property type="entry name" value="LON"/>
    <property type="match status" value="1"/>
</dbReference>
<proteinExistence type="evidence at transcript level"/>
<dbReference type="InterPro" id="IPR027417">
    <property type="entry name" value="P-loop_NTPase"/>
</dbReference>
<dbReference type="PRINTS" id="PR00830">
    <property type="entry name" value="ENDOLAPTASE"/>
</dbReference>
<dbReference type="NCBIfam" id="TIGR00763">
    <property type="entry name" value="lon"/>
    <property type="match status" value="1"/>
</dbReference>
<dbReference type="SUPFAM" id="SSF54211">
    <property type="entry name" value="Ribosomal protein S5 domain 2-like"/>
    <property type="match status" value="1"/>
</dbReference>
<dbReference type="GO" id="GO:0004252">
    <property type="term" value="F:serine-type endopeptidase activity"/>
    <property type="evidence" value="ECO:0007669"/>
    <property type="project" value="UniProtKB-EC"/>
</dbReference>
<evidence type="ECO:0000256" key="6">
    <source>
        <dbReference type="ARBA" id="ARBA00022825"/>
    </source>
</evidence>
<dbReference type="InterPro" id="IPR014721">
    <property type="entry name" value="Ribsml_uS5_D2-typ_fold_subgr"/>
</dbReference>
<dbReference type="InterPro" id="IPR027065">
    <property type="entry name" value="Lon_Prtase"/>
</dbReference>
<dbReference type="PIRSF" id="PIRSF001174">
    <property type="entry name" value="Lon_proteas"/>
    <property type="match status" value="1"/>
</dbReference>
<keyword evidence="3 9" id="KW-0645">Protease</keyword>
<dbReference type="InterPro" id="IPR046336">
    <property type="entry name" value="Lon_prtase_N_sf"/>
</dbReference>
<dbReference type="Gene3D" id="1.20.58.1480">
    <property type="match status" value="1"/>
</dbReference>
<dbReference type="PROSITE" id="PS01046">
    <property type="entry name" value="LON_SER"/>
    <property type="match status" value="1"/>
</dbReference>
<dbReference type="PROSITE" id="PS51787">
    <property type="entry name" value="LON_N"/>
    <property type="match status" value="1"/>
</dbReference>
<evidence type="ECO:0000256" key="7">
    <source>
        <dbReference type="ARBA" id="ARBA00022840"/>
    </source>
</evidence>
<evidence type="ECO:0000256" key="10">
    <source>
        <dbReference type="PIRNR" id="PIRNR001174"/>
    </source>
</evidence>
<feature type="domain" description="Lon proteolytic" evidence="14">
    <location>
        <begin position="605"/>
        <end position="786"/>
    </location>
</feature>
<reference evidence="16 17" key="1">
    <citation type="submission" date="2021-03" db="EMBL/GenBank/DDBJ databases">
        <title>Geobacter metallireducens gen. nov. sp. nov., a microorganism capable of coupling the complete oxidation of organic compounds to the reduction of iron and other metals.</title>
        <authorList>
            <person name="Li Y."/>
        </authorList>
    </citation>
    <scope>NUCLEOTIDE SEQUENCE [LARGE SCALE GENOMIC DNA]</scope>
    <source>
        <strain evidence="16 17">Jerry-YX</strain>
    </source>
</reference>
<feature type="region of interest" description="Disordered" evidence="13">
    <location>
        <begin position="787"/>
        <end position="823"/>
    </location>
</feature>
<dbReference type="InterPro" id="IPR003959">
    <property type="entry name" value="ATPase_AAA_core"/>
</dbReference>
<evidence type="ECO:0000256" key="13">
    <source>
        <dbReference type="SAM" id="MobiDB-lite"/>
    </source>
</evidence>
<evidence type="ECO:0000256" key="11">
    <source>
        <dbReference type="PROSITE-ProRule" id="PRU01122"/>
    </source>
</evidence>
<keyword evidence="5 9" id="KW-0378">Hydrolase</keyword>
<comment type="catalytic activity">
    <reaction evidence="9 10 11">
        <text>Hydrolysis of proteins in presence of ATP.</text>
        <dbReference type="EC" id="3.4.21.53"/>
    </reaction>
</comment>
<comment type="induction">
    <text evidence="9">By heat shock.</text>
</comment>
<feature type="active site" evidence="9 11">
    <location>
        <position position="735"/>
    </location>
</feature>
<dbReference type="InterPro" id="IPR008269">
    <property type="entry name" value="Lon_proteolytic"/>
</dbReference>